<evidence type="ECO:0000256" key="6">
    <source>
        <dbReference type="ARBA" id="ARBA00022824"/>
    </source>
</evidence>
<gene>
    <name evidence="12" type="ORF">PENSTE_c003G07227</name>
</gene>
<dbReference type="AlphaFoldDB" id="A0A1V6TQV9"/>
<dbReference type="PIRSF" id="PIRSF017290">
    <property type="entry name" value="ROT1_prd"/>
    <property type="match status" value="1"/>
</dbReference>
<dbReference type="OrthoDB" id="5327821at2759"/>
<protein>
    <recommendedName>
        <fullName evidence="3 10">Protein ROT1</fullName>
    </recommendedName>
</protein>
<dbReference type="Pfam" id="PF10681">
    <property type="entry name" value="Rot1"/>
    <property type="match status" value="1"/>
</dbReference>
<keyword evidence="4 11" id="KW-0812">Transmembrane</keyword>
<accession>A0A1V6TQV9</accession>
<evidence type="ECO:0000256" key="5">
    <source>
        <dbReference type="ARBA" id="ARBA00022729"/>
    </source>
</evidence>
<comment type="caution">
    <text evidence="12">The sequence shown here is derived from an EMBL/GenBank/DDBJ whole genome shotgun (WGS) entry which is preliminary data.</text>
</comment>
<dbReference type="STRING" id="303698.A0A1V6TQV9"/>
<feature type="transmembrane region" description="Helical" evidence="11">
    <location>
        <begin position="207"/>
        <end position="224"/>
    </location>
</feature>
<keyword evidence="13" id="KW-1185">Reference proteome</keyword>
<name>A0A1V6TQV9_9EURO</name>
<reference evidence="13" key="1">
    <citation type="journal article" date="2017" name="Nat. Microbiol.">
        <title>Global analysis of biosynthetic gene clusters reveals vast potential of secondary metabolite production in Penicillium species.</title>
        <authorList>
            <person name="Nielsen J.C."/>
            <person name="Grijseels S."/>
            <person name="Prigent S."/>
            <person name="Ji B."/>
            <person name="Dainat J."/>
            <person name="Nielsen K.F."/>
            <person name="Frisvad J.C."/>
            <person name="Workman M."/>
            <person name="Nielsen J."/>
        </authorList>
    </citation>
    <scope>NUCLEOTIDE SEQUENCE [LARGE SCALE GENOMIC DNA]</scope>
    <source>
        <strain evidence="13">IBT 24891</strain>
    </source>
</reference>
<dbReference type="PANTHER" id="PTHR28090">
    <property type="entry name" value="PROTEIN ROT1"/>
    <property type="match status" value="1"/>
</dbReference>
<evidence type="ECO:0000256" key="10">
    <source>
        <dbReference type="PIRNR" id="PIRNR017290"/>
    </source>
</evidence>
<evidence type="ECO:0000256" key="9">
    <source>
        <dbReference type="ARBA" id="ARBA00024969"/>
    </source>
</evidence>
<keyword evidence="8 10" id="KW-0472">Membrane</keyword>
<dbReference type="Proteomes" id="UP000191285">
    <property type="component" value="Unassembled WGS sequence"/>
</dbReference>
<evidence type="ECO:0000313" key="12">
    <source>
        <dbReference type="EMBL" id="OQE28762.1"/>
    </source>
</evidence>
<evidence type="ECO:0000256" key="8">
    <source>
        <dbReference type="ARBA" id="ARBA00023136"/>
    </source>
</evidence>
<dbReference type="InterPro" id="IPR019623">
    <property type="entry name" value="Rot1"/>
</dbReference>
<keyword evidence="6 10" id="KW-0256">Endoplasmic reticulum</keyword>
<evidence type="ECO:0000256" key="3">
    <source>
        <dbReference type="ARBA" id="ARBA00017291"/>
    </source>
</evidence>
<comment type="subcellular location">
    <subcellularLocation>
        <location evidence="1">Endoplasmic reticulum membrane</location>
        <topology evidence="1">Single-pass type I membrane protein</topology>
    </subcellularLocation>
</comment>
<dbReference type="GO" id="GO:0051082">
    <property type="term" value="F:unfolded protein binding"/>
    <property type="evidence" value="ECO:0007669"/>
    <property type="project" value="TreeGrafter"/>
</dbReference>
<comment type="similarity">
    <text evidence="2 10">Belongs to the ROT1 family.</text>
</comment>
<evidence type="ECO:0000256" key="2">
    <source>
        <dbReference type="ARBA" id="ARBA00007149"/>
    </source>
</evidence>
<dbReference type="EMBL" id="MLKD01000003">
    <property type="protein sequence ID" value="OQE28762.1"/>
    <property type="molecule type" value="Genomic_DNA"/>
</dbReference>
<proteinExistence type="inferred from homology"/>
<dbReference type="GO" id="GO:0006458">
    <property type="term" value="P:'de novo' protein folding"/>
    <property type="evidence" value="ECO:0007669"/>
    <property type="project" value="InterPro"/>
</dbReference>
<evidence type="ECO:0000256" key="4">
    <source>
        <dbReference type="ARBA" id="ARBA00022692"/>
    </source>
</evidence>
<dbReference type="GO" id="GO:0005789">
    <property type="term" value="C:endoplasmic reticulum membrane"/>
    <property type="evidence" value="ECO:0007669"/>
    <property type="project" value="UniProtKB-SubCell"/>
</dbReference>
<organism evidence="12 13">
    <name type="scientific">Penicillium steckii</name>
    <dbReference type="NCBI Taxonomy" id="303698"/>
    <lineage>
        <taxon>Eukaryota</taxon>
        <taxon>Fungi</taxon>
        <taxon>Dikarya</taxon>
        <taxon>Ascomycota</taxon>
        <taxon>Pezizomycotina</taxon>
        <taxon>Eurotiomycetes</taxon>
        <taxon>Eurotiomycetidae</taxon>
        <taxon>Eurotiales</taxon>
        <taxon>Aspergillaceae</taxon>
        <taxon>Penicillium</taxon>
    </lineage>
</organism>
<evidence type="ECO:0000313" key="13">
    <source>
        <dbReference type="Proteomes" id="UP000191285"/>
    </source>
</evidence>
<keyword evidence="5" id="KW-0732">Signal</keyword>
<sequence>MMFLWALLATAAALNVDDLVGTWTTKSKQVITGPGFYDPINDKFFEPNLTGISYSFDGKGHYEEAFYRAIANPTDPSCPSGILQFQHGSYSVSADGSMVLHPIASDGRQLLSEPCHSSTASYTRYNNTELFKSFSIYVDPYHDILRLDLTQSTGTIMHPMFLAYRPPKMLPTNTLNPVPTDSKKKRDLSGPDIHLVIKEELINPDRWWWFGVLATSFGGAAFFFS</sequence>
<evidence type="ECO:0000256" key="11">
    <source>
        <dbReference type="SAM" id="Phobius"/>
    </source>
</evidence>
<dbReference type="PANTHER" id="PTHR28090:SF1">
    <property type="entry name" value="PROTEIN ROT1"/>
    <property type="match status" value="1"/>
</dbReference>
<comment type="function">
    <text evidence="9 10">Required for normal levels of the cell wall 1,6-beta-glucan. Involved in a protein folding machinery chaperoning proteins acting in various physiological processes including cell wall synthesis and lysis of autophagic bodies.</text>
</comment>
<keyword evidence="7 11" id="KW-1133">Transmembrane helix</keyword>
<evidence type="ECO:0000256" key="1">
    <source>
        <dbReference type="ARBA" id="ARBA00004115"/>
    </source>
</evidence>
<evidence type="ECO:0000256" key="7">
    <source>
        <dbReference type="ARBA" id="ARBA00022989"/>
    </source>
</evidence>